<organism evidence="3 4">
    <name type="scientific">Fulvivirga kasyanovii</name>
    <dbReference type="NCBI Taxonomy" id="396812"/>
    <lineage>
        <taxon>Bacteria</taxon>
        <taxon>Pseudomonadati</taxon>
        <taxon>Bacteroidota</taxon>
        <taxon>Cytophagia</taxon>
        <taxon>Cytophagales</taxon>
        <taxon>Fulvivirgaceae</taxon>
        <taxon>Fulvivirga</taxon>
    </lineage>
</organism>
<dbReference type="InterPro" id="IPR028098">
    <property type="entry name" value="Glyco_trans_4-like_N"/>
</dbReference>
<evidence type="ECO:0000313" key="3">
    <source>
        <dbReference type="EMBL" id="MTI23664.1"/>
    </source>
</evidence>
<feature type="domain" description="Glycosyltransferase subfamily 4-like N-terminal" evidence="2">
    <location>
        <begin position="18"/>
        <end position="173"/>
    </location>
</feature>
<dbReference type="EMBL" id="SMLW01000268">
    <property type="protein sequence ID" value="MTI23664.1"/>
    <property type="molecule type" value="Genomic_DNA"/>
</dbReference>
<feature type="domain" description="Glycosyl transferase family 1" evidence="1">
    <location>
        <begin position="190"/>
        <end position="345"/>
    </location>
</feature>
<dbReference type="Gene3D" id="3.40.50.2000">
    <property type="entry name" value="Glycogen Phosphorylase B"/>
    <property type="match status" value="2"/>
</dbReference>
<dbReference type="Pfam" id="PF13439">
    <property type="entry name" value="Glyco_transf_4"/>
    <property type="match status" value="1"/>
</dbReference>
<dbReference type="PANTHER" id="PTHR45947:SF3">
    <property type="entry name" value="SULFOQUINOVOSYL TRANSFERASE SQD2"/>
    <property type="match status" value="1"/>
</dbReference>
<accession>A0ABW9RHY1</accession>
<dbReference type="InterPro" id="IPR050194">
    <property type="entry name" value="Glycosyltransferase_grp1"/>
</dbReference>
<dbReference type="Pfam" id="PF00534">
    <property type="entry name" value="Glycos_transf_1"/>
    <property type="match status" value="1"/>
</dbReference>
<protein>
    <submittedName>
        <fullName evidence="3">Glycosyltransferase family 1 protein</fullName>
    </submittedName>
</protein>
<evidence type="ECO:0000259" key="2">
    <source>
        <dbReference type="Pfam" id="PF13439"/>
    </source>
</evidence>
<proteinExistence type="predicted"/>
<dbReference type="PANTHER" id="PTHR45947">
    <property type="entry name" value="SULFOQUINOVOSYL TRANSFERASE SQD2"/>
    <property type="match status" value="1"/>
</dbReference>
<evidence type="ECO:0000259" key="1">
    <source>
        <dbReference type="Pfam" id="PF00534"/>
    </source>
</evidence>
<name>A0ABW9RHY1_9BACT</name>
<reference evidence="3 4" key="1">
    <citation type="submission" date="2019-02" db="EMBL/GenBank/DDBJ databases">
        <authorList>
            <person name="Goldberg S.R."/>
            <person name="Haltli B.A."/>
            <person name="Correa H."/>
            <person name="Russell K.G."/>
        </authorList>
    </citation>
    <scope>NUCLEOTIDE SEQUENCE [LARGE SCALE GENOMIC DNA]</scope>
    <source>
        <strain evidence="3 4">JCM 16186</strain>
    </source>
</reference>
<sequence>MAMPSCLWLTDHYPPQRGGMAQSCDRIVNGLRRAGYTIEIIHFVNQERKIRRKQQQNGGYTAIPFSNSEAHVLNIAWNYIKTLGSFDYMVCFGGYLSMIGAPVFSQWAGVKLVTLIRGNDLDISIFTPRKRGMLEDALRQSSYVFTVSSDKAEKIRKWIGHEEVHYIPNGIDTGEWQPTSGEFEFAREWKKERGEGQLTLGIFGQLKAKKGLDFFLEALKRTSLVEKAHLLLVGDVEEHLEEDLGQMNCSYTILPFHDRYELMKYYLCCDALVIPSFYDGMPNVLLEAGALGIPVVASAVDGMADVIEHEEDGLLFEPANEDSCRKALYSFFSMPAEERQALGQQLKVKIETHYTQTYETNAYKNHLT</sequence>
<comment type="caution">
    <text evidence="3">The sequence shown here is derived from an EMBL/GenBank/DDBJ whole genome shotgun (WGS) entry which is preliminary data.</text>
</comment>
<dbReference type="InterPro" id="IPR001296">
    <property type="entry name" value="Glyco_trans_1"/>
</dbReference>
<dbReference type="CDD" id="cd03801">
    <property type="entry name" value="GT4_PimA-like"/>
    <property type="match status" value="1"/>
</dbReference>
<dbReference type="Proteomes" id="UP000798808">
    <property type="component" value="Unassembled WGS sequence"/>
</dbReference>
<dbReference type="SUPFAM" id="SSF53756">
    <property type="entry name" value="UDP-Glycosyltransferase/glycogen phosphorylase"/>
    <property type="match status" value="1"/>
</dbReference>
<keyword evidence="4" id="KW-1185">Reference proteome</keyword>
<evidence type="ECO:0000313" key="4">
    <source>
        <dbReference type="Proteomes" id="UP000798808"/>
    </source>
</evidence>
<gene>
    <name evidence="3" type="ORF">E1163_01730</name>
</gene>